<dbReference type="InterPro" id="IPR047002">
    <property type="entry name" value="Tcp10_C_sf"/>
</dbReference>
<dbReference type="InterPro" id="IPR009852">
    <property type="entry name" value="CENPJ_C_dom"/>
</dbReference>
<dbReference type="GO" id="GO:0005814">
    <property type="term" value="C:centriole"/>
    <property type="evidence" value="ECO:0007669"/>
    <property type="project" value="TreeGrafter"/>
</dbReference>
<dbReference type="Pfam" id="PF25779">
    <property type="entry name" value="Tubulin-bind_CPAP"/>
    <property type="match status" value="1"/>
</dbReference>
<feature type="region of interest" description="Disordered" evidence="2">
    <location>
        <begin position="712"/>
        <end position="829"/>
    </location>
</feature>
<protein>
    <recommendedName>
        <fullName evidence="7">Centromere protein J</fullName>
    </recommendedName>
</protein>
<feature type="domain" description="Centromere protein J C-terminal" evidence="3">
    <location>
        <begin position="853"/>
        <end position="885"/>
    </location>
</feature>
<evidence type="ECO:0000256" key="2">
    <source>
        <dbReference type="SAM" id="MobiDB-lite"/>
    </source>
</evidence>
<feature type="region of interest" description="Disordered" evidence="2">
    <location>
        <begin position="453"/>
        <end position="554"/>
    </location>
</feature>
<dbReference type="OrthoDB" id="10252174at2759"/>
<feature type="region of interest" description="Disordered" evidence="2">
    <location>
        <begin position="172"/>
        <end position="230"/>
    </location>
</feature>
<dbReference type="GO" id="GO:0015631">
    <property type="term" value="F:tubulin binding"/>
    <property type="evidence" value="ECO:0007669"/>
    <property type="project" value="TreeGrafter"/>
</dbReference>
<feature type="region of interest" description="Disordered" evidence="2">
    <location>
        <begin position="346"/>
        <end position="398"/>
    </location>
</feature>
<keyword evidence="6" id="KW-1185">Reference proteome</keyword>
<feature type="compositionally biased region" description="Polar residues" evidence="2">
    <location>
        <begin position="288"/>
        <end position="332"/>
    </location>
</feature>
<feature type="compositionally biased region" description="Basic and acidic residues" evidence="2">
    <location>
        <begin position="785"/>
        <end position="802"/>
    </location>
</feature>
<feature type="region of interest" description="Disordered" evidence="2">
    <location>
        <begin position="1"/>
        <end position="64"/>
    </location>
</feature>
<evidence type="ECO:0000313" key="5">
    <source>
        <dbReference type="EMBL" id="KAG7316361.1"/>
    </source>
</evidence>
<feature type="domain" description="CENPJ tubulin-binding region" evidence="4">
    <location>
        <begin position="224"/>
        <end position="281"/>
    </location>
</feature>
<feature type="domain" description="Centromere protein J C-terminal" evidence="3">
    <location>
        <begin position="925"/>
        <end position="958"/>
    </location>
</feature>
<feature type="compositionally biased region" description="Basic and acidic residues" evidence="2">
    <location>
        <begin position="267"/>
        <end position="287"/>
    </location>
</feature>
<dbReference type="PANTHER" id="PTHR10331:SF28">
    <property type="entry name" value="CENTROMERE PROTEIN J-LIKE"/>
    <property type="match status" value="1"/>
</dbReference>
<name>A0A9D3N4B1_9TELE</name>
<dbReference type="InterPro" id="IPR058029">
    <property type="entry name" value="Tubulin-bd_CENPJ"/>
</dbReference>
<feature type="compositionally biased region" description="Polar residues" evidence="2">
    <location>
        <begin position="174"/>
        <end position="195"/>
    </location>
</feature>
<evidence type="ECO:0000313" key="6">
    <source>
        <dbReference type="Proteomes" id="UP000824219"/>
    </source>
</evidence>
<dbReference type="Proteomes" id="UP000824219">
    <property type="component" value="Linkage Group LG25"/>
</dbReference>
<feature type="domain" description="Centromere protein J C-terminal" evidence="3">
    <location>
        <begin position="997"/>
        <end position="1029"/>
    </location>
</feature>
<organism evidence="5 6">
    <name type="scientific">Hemibagrus wyckioides</name>
    <dbReference type="NCBI Taxonomy" id="337641"/>
    <lineage>
        <taxon>Eukaryota</taxon>
        <taxon>Metazoa</taxon>
        <taxon>Chordata</taxon>
        <taxon>Craniata</taxon>
        <taxon>Vertebrata</taxon>
        <taxon>Euteleostomi</taxon>
        <taxon>Actinopterygii</taxon>
        <taxon>Neopterygii</taxon>
        <taxon>Teleostei</taxon>
        <taxon>Ostariophysi</taxon>
        <taxon>Siluriformes</taxon>
        <taxon>Bagridae</taxon>
        <taxon>Hemibagrus</taxon>
    </lineage>
</organism>
<proteinExistence type="inferred from homology"/>
<feature type="compositionally biased region" description="Basic and acidic residues" evidence="2">
    <location>
        <begin position="464"/>
        <end position="482"/>
    </location>
</feature>
<evidence type="ECO:0000259" key="4">
    <source>
        <dbReference type="Pfam" id="PF25779"/>
    </source>
</evidence>
<comment type="similarity">
    <text evidence="1">Belongs to the TCP10 family.</text>
</comment>
<comment type="caution">
    <text evidence="5">The sequence shown here is derived from an EMBL/GenBank/DDBJ whole genome shotgun (WGS) entry which is preliminary data.</text>
</comment>
<reference evidence="5 6" key="1">
    <citation type="submission" date="2021-06" db="EMBL/GenBank/DDBJ databases">
        <title>Chromosome-level genome assembly of the red-tail catfish (Hemibagrus wyckioides).</title>
        <authorList>
            <person name="Shao F."/>
        </authorList>
    </citation>
    <scope>NUCLEOTIDE SEQUENCE [LARGE SCALE GENOMIC DNA]</scope>
    <source>
        <strain evidence="5">EC202008001</strain>
        <tissue evidence="5">Blood</tissue>
    </source>
</reference>
<feature type="compositionally biased region" description="Low complexity" evidence="2">
    <location>
        <begin position="764"/>
        <end position="773"/>
    </location>
</feature>
<feature type="region of interest" description="Disordered" evidence="2">
    <location>
        <begin position="267"/>
        <end position="332"/>
    </location>
</feature>
<dbReference type="Pfam" id="PF07202">
    <property type="entry name" value="Tcp10_C"/>
    <property type="match status" value="4"/>
</dbReference>
<feature type="region of interest" description="Disordered" evidence="2">
    <location>
        <begin position="641"/>
        <end position="660"/>
    </location>
</feature>
<dbReference type="GO" id="GO:0005813">
    <property type="term" value="C:centrosome"/>
    <property type="evidence" value="ECO:0007669"/>
    <property type="project" value="TreeGrafter"/>
</dbReference>
<evidence type="ECO:0000259" key="3">
    <source>
        <dbReference type="Pfam" id="PF07202"/>
    </source>
</evidence>
<sequence>MEKVDESVFSRSVSVRIPPPGRSPAGCDPDRNPESSGMAVSEETLKQQQQDLPPSSQPPPLPLCESVSQRVHQGALQSHLIPQGYQHPHSHSTTREQHLQMQVKQLQKALHEQTALLNFFSPGLMLSPAFLPQAYSLSQRPDTDPLSHSEGLIDCKKCVIMRAGVEQEVPSCGPQLTWSPDHTSVQTDGTEQTRLSPIKEENSEPGEETGTVSPFGVRRKVPANPEERPIRPGLKEMEKTFEEFVEEKLKLDEEFIKKDKQLRTAEKRNFLRKGDGKSRINHSKDNIQKMQAASKSTASTKIHRPSTSSPVQHGDQSSWMNRSPHTPQSSSSALENLRLMKKGNMKWSEQRSGQENLLRNNVPSHGAKSLDLDRKKHASLKTEEPSKQPNRTKLQNGDVLLSARKVAPKIPLPEEKIGFKTVNDRIVRVYDLEEATTKTLSLTTEIKQLLLQSSSGGDSTSTEDDPKLPDPSRRNSNHKLDLSDEDYASDAPSDAGTNDFPPAPRCFSSQLSTSSGSEDRSDSELQQFCWSEPHKPSSQRSPKETSAEVTHFSTRRSSLLTRIFPQVKSPGKTKPDNELWEKASGTRRLINGSEPVKKVQENSGSDIRDGASDDLMMDKMKTEQDKALNFIRCEMDRFSNSDKDNLQNFPSSDDTPQDVTQHLNKTGDLREEIQFLKEHLKRRESAWWQAHSELQNRVDVLSRENQALMMSQRVVHVKPQRSSGRSTPHPDAQNLARKHSVLELSNSQEKSEQKISPSRRDSSNSRTSTASQSLDDSDTNPYSEYGEKGSCRSAEKKIRVEIRNSVPKGFQSTPKSGKSVSSESDYGSTDMTEDLLNAELKLNSTQVATKAVVREETRYPDGKVEQLLSDGSRVIVFRNGTRKEISADQKLITVMFFNGDVKRVLADGTAIYYYCEAQTTHSTYPSGLEVLQFPNKQKEKRHPDGTREILFPDGTVKTVYADGRQESFFPDGTVVKLAKNGEKTVEFTNGQREIHTSEYKQRIYPDGTVKTVYLNGRQETKYSSGRIRIKNNDDVVMMDRK</sequence>
<dbReference type="GO" id="GO:0060271">
    <property type="term" value="P:cilium assembly"/>
    <property type="evidence" value="ECO:0007669"/>
    <property type="project" value="TreeGrafter"/>
</dbReference>
<dbReference type="AlphaFoldDB" id="A0A9D3N4B1"/>
<feature type="compositionally biased region" description="Polar residues" evidence="2">
    <location>
        <begin position="350"/>
        <end position="363"/>
    </location>
</feature>
<dbReference type="Gene3D" id="2.60.450.20">
    <property type="match status" value="1"/>
</dbReference>
<evidence type="ECO:0000256" key="1">
    <source>
        <dbReference type="ARBA" id="ARBA00005627"/>
    </source>
</evidence>
<dbReference type="InterPro" id="IPR026581">
    <property type="entry name" value="TCP10L/CENPJ"/>
</dbReference>
<dbReference type="PANTHER" id="PTHR10331">
    <property type="entry name" value="T COMPLEX PROTEIN 10"/>
    <property type="match status" value="1"/>
</dbReference>
<feature type="compositionally biased region" description="Polar residues" evidence="2">
    <location>
        <begin position="646"/>
        <end position="660"/>
    </location>
</feature>
<evidence type="ECO:0008006" key="7">
    <source>
        <dbReference type="Google" id="ProtNLM"/>
    </source>
</evidence>
<dbReference type="EMBL" id="JAHKSW010000025">
    <property type="protein sequence ID" value="KAG7316361.1"/>
    <property type="molecule type" value="Genomic_DNA"/>
</dbReference>
<feature type="compositionally biased region" description="Polar residues" evidence="2">
    <location>
        <begin position="810"/>
        <end position="829"/>
    </location>
</feature>
<gene>
    <name evidence="5" type="ORF">KOW79_019902</name>
</gene>
<feature type="compositionally biased region" description="Basic and acidic residues" evidence="2">
    <location>
        <begin position="749"/>
        <end position="763"/>
    </location>
</feature>
<feature type="compositionally biased region" description="Basic and acidic residues" evidence="2">
    <location>
        <begin position="368"/>
        <end position="386"/>
    </location>
</feature>
<feature type="domain" description="Centromere protein J C-terminal" evidence="3">
    <location>
        <begin position="962"/>
        <end position="995"/>
    </location>
</feature>
<dbReference type="GO" id="GO:0061511">
    <property type="term" value="P:centriole elongation"/>
    <property type="evidence" value="ECO:0007669"/>
    <property type="project" value="TreeGrafter"/>
</dbReference>
<accession>A0A9D3N4B1</accession>